<proteinExistence type="predicted"/>
<protein>
    <submittedName>
        <fullName evidence="1">Uncharacterized protein</fullName>
    </submittedName>
</protein>
<sequence length="142" mass="16946">MQDSRKMFQVRMKDDESDFFEDFSFEKPSFMGCIRPFSRPGYRDRDSITITASQSTSHRFLNWLRGDDIYQNHQDEAYEAELLKLYEPGQKHNILRLQRDVMNCFLQRFQDGIIPSEDALVFTSKSVCPREELSRFMIHMEV</sequence>
<gene>
    <name evidence="1" type="ORF">BU16DRAFT_532094</name>
</gene>
<accession>A0A6A6Q8G9</accession>
<dbReference type="Proteomes" id="UP000799750">
    <property type="component" value="Unassembled WGS sequence"/>
</dbReference>
<evidence type="ECO:0000313" key="1">
    <source>
        <dbReference type="EMBL" id="KAF2488582.1"/>
    </source>
</evidence>
<organism evidence="1 2">
    <name type="scientific">Lophium mytilinum</name>
    <dbReference type="NCBI Taxonomy" id="390894"/>
    <lineage>
        <taxon>Eukaryota</taxon>
        <taxon>Fungi</taxon>
        <taxon>Dikarya</taxon>
        <taxon>Ascomycota</taxon>
        <taxon>Pezizomycotina</taxon>
        <taxon>Dothideomycetes</taxon>
        <taxon>Pleosporomycetidae</taxon>
        <taxon>Mytilinidiales</taxon>
        <taxon>Mytilinidiaceae</taxon>
        <taxon>Lophium</taxon>
    </lineage>
</organism>
<dbReference type="AlphaFoldDB" id="A0A6A6Q8G9"/>
<reference evidence="1" key="1">
    <citation type="journal article" date="2020" name="Stud. Mycol.">
        <title>101 Dothideomycetes genomes: a test case for predicting lifestyles and emergence of pathogens.</title>
        <authorList>
            <person name="Haridas S."/>
            <person name="Albert R."/>
            <person name="Binder M."/>
            <person name="Bloem J."/>
            <person name="Labutti K."/>
            <person name="Salamov A."/>
            <person name="Andreopoulos B."/>
            <person name="Baker S."/>
            <person name="Barry K."/>
            <person name="Bills G."/>
            <person name="Bluhm B."/>
            <person name="Cannon C."/>
            <person name="Castanera R."/>
            <person name="Culley D."/>
            <person name="Daum C."/>
            <person name="Ezra D."/>
            <person name="Gonzalez J."/>
            <person name="Henrissat B."/>
            <person name="Kuo A."/>
            <person name="Liang C."/>
            <person name="Lipzen A."/>
            <person name="Lutzoni F."/>
            <person name="Magnuson J."/>
            <person name="Mondo S."/>
            <person name="Nolan M."/>
            <person name="Ohm R."/>
            <person name="Pangilinan J."/>
            <person name="Park H.-J."/>
            <person name="Ramirez L."/>
            <person name="Alfaro M."/>
            <person name="Sun H."/>
            <person name="Tritt A."/>
            <person name="Yoshinaga Y."/>
            <person name="Zwiers L.-H."/>
            <person name="Turgeon B."/>
            <person name="Goodwin S."/>
            <person name="Spatafora J."/>
            <person name="Crous P."/>
            <person name="Grigoriev I."/>
        </authorList>
    </citation>
    <scope>NUCLEOTIDE SEQUENCE</scope>
    <source>
        <strain evidence="1">CBS 269.34</strain>
    </source>
</reference>
<dbReference type="EMBL" id="MU004202">
    <property type="protein sequence ID" value="KAF2488582.1"/>
    <property type="molecule type" value="Genomic_DNA"/>
</dbReference>
<name>A0A6A6Q8G9_9PEZI</name>
<keyword evidence="2" id="KW-1185">Reference proteome</keyword>
<evidence type="ECO:0000313" key="2">
    <source>
        <dbReference type="Proteomes" id="UP000799750"/>
    </source>
</evidence>